<evidence type="ECO:0000313" key="2">
    <source>
        <dbReference type="Proteomes" id="UP001301769"/>
    </source>
</evidence>
<keyword evidence="2" id="KW-1185">Reference proteome</keyword>
<comment type="caution">
    <text evidence="1">The sequence shown here is derived from an EMBL/GenBank/DDBJ whole genome shotgun (WGS) entry which is preliminary data.</text>
</comment>
<reference evidence="1" key="2">
    <citation type="submission" date="2023-05" db="EMBL/GenBank/DDBJ databases">
        <authorList>
            <consortium name="Lawrence Berkeley National Laboratory"/>
            <person name="Steindorff A."/>
            <person name="Hensen N."/>
            <person name="Bonometti L."/>
            <person name="Westerberg I."/>
            <person name="Brannstrom I.O."/>
            <person name="Guillou S."/>
            <person name="Cros-Aarteil S."/>
            <person name="Calhoun S."/>
            <person name="Haridas S."/>
            <person name="Kuo A."/>
            <person name="Mondo S."/>
            <person name="Pangilinan J."/>
            <person name="Riley R."/>
            <person name="Labutti K."/>
            <person name="Andreopoulos B."/>
            <person name="Lipzen A."/>
            <person name="Chen C."/>
            <person name="Yanf M."/>
            <person name="Daum C."/>
            <person name="Ng V."/>
            <person name="Clum A."/>
            <person name="Ohm R."/>
            <person name="Martin F."/>
            <person name="Silar P."/>
            <person name="Natvig D."/>
            <person name="Lalanne C."/>
            <person name="Gautier V."/>
            <person name="Ament-Velasquez S.L."/>
            <person name="Kruys A."/>
            <person name="Hutchinson M.I."/>
            <person name="Powell A.J."/>
            <person name="Barry K."/>
            <person name="Miller A.N."/>
            <person name="Grigoriev I.V."/>
            <person name="Debuchy R."/>
            <person name="Gladieux P."/>
            <person name="Thoren M.H."/>
            <person name="Johannesson H."/>
        </authorList>
    </citation>
    <scope>NUCLEOTIDE SEQUENCE</scope>
    <source>
        <strain evidence="1">PSN293</strain>
    </source>
</reference>
<proteinExistence type="predicted"/>
<sequence>MTSANASFLAGPKYGCDFVVATTQASINSGLLEFLTNGNQPETYLCFLADDEGNPTQQIALEDLLKLTGQVNPFDIPDGTAYDDPRIATLSENSFAAGVKMQLGLPPGIAPADLPPVVTLGSSPNNVGFNMFCSQLQVIQNSPALSGFGKHPSQGHWNVWSQPAGTPWYVETQVDLVVQDLDKKLQTPYFLAHPALATQLQNQMQNLSSTTFSLQQLAFDLDSALLQVLPTFGGVPPGSNAMDVLQKSFVALYSTSAKSQGLPLVAVTAVSQKVSDASQLQLAAYTRQVSPLQDAGGVQIPNPTPLQSSVTTLDYICSTTNTLSPVTAFGWNWVLPQDVDNQSGVIAINRNVIAQLVLDQLLLVVSESCYTATTDVTAHALGQVEYQYDLKPGAKPQTALVNLVNTFPPDVTQPVISIAYSSYSTNDDKSGATYGELSITPNYTCDVYFSGTTMQVKQRLWVKVFAEWDNTGDTINPYDKTITDTYNISVDQNGVLQTQQGASTTDDNSQSAVRSGIVNAFTGINDLVNGIKGDINDLVSTSLQPIPFNGLQNFVFPGAKVFTPPLNFPAAPTAAVAAGTGAFSLTYKSDLMQNYLQGQVVSPQGKFEALQTSDGYGLLFALDTSSVLHVIHQTSGATVTGWETFDLSTAAIQGQFAGQNDVTVRTFDAGQSALDQSISLAMAVSAGGSDHLLTSMGNSNSDTSWVANKPAWTSYPFDAVGQSPSSSIKIAGILFAETTTTTSAGQQYLIVDIDRSAQGQTKDIARYYIDPSKATGSYWVKHDVPVDIEDGSYQSCIGRMAQNTTDGVYTSGTVAGAAQLSYVPILNEFGAGPPLPALLTLPGGASPTAMATARNVDQTTDLYAISSSTLYRFAADTQGSNITTLWDKNGDDQVYYLSYPDAQVSLPGAWSTPVPILSGIEHVSAYSNVADGGNTIFASGGGKLQRLMQATGSASNAWRAQEIKLAAPISEKALSFKSYTTAIQVAAADQDNYDLPAPGDVELLLSTKTRAPVYINGCYYVLGQTPIPVQADRSGSVTVIEATADITGTAINVSADGSRTWTTISPMDKSLQKLTAFGSSEDELRSATIRPGSVAGGYIDPSTSSTDATALAKGLATLKSVYTEVQTTPASQHPTSVVPTSMFLASSMSSVESGLSIAAGDLFRWLKSGVEAAVSLVKDAISDTWHFIATIAGGVYRAALDTVDAVVGAVEWVFKAVKTAIEDVVRFVEFLFEWDDIRRTKDAAFNGQIAAAEQAINTWAGISDWSTLLGNPASKPCAGTASSPTKGQTPGSRLLAGHFQNNASNLTVTGGEPPTLNVAQGPPPVDVLVRVVASEVKAGTAVHQLMQQLGTKLDSMSVGDGLRAIAAILLADGVLPSAQAVVDALLDVLVDLASSAISLLDTKIHIPVISDILNALGVTDISFLDLFTWIAAVSYTVVYKAANDESAPFPGGDDNISAIISATSWDELAVPFSSPPPQTVSPPPSNVTNTTTSFIVLDAVTSPVPSSTTTPTTTTALQSTSFTAGHSIAGVTSLLIALISSLEAASESSKNPYATPSAVLGAIGAACSGAADFLAPTKATLVQNKSMAALAKATTGAVLLWKLAFTTILGDDGDDARATGAMVNAILTIPGMVVSGWHFYELGEDGESDSRSAGIVGEVSNLAGFVGRVAYAVAVGECSEEDPEGKAVAVGVLAVADVVVAGLQTAEAVL</sequence>
<organism evidence="1 2">
    <name type="scientific">Rhypophila decipiens</name>
    <dbReference type="NCBI Taxonomy" id="261697"/>
    <lineage>
        <taxon>Eukaryota</taxon>
        <taxon>Fungi</taxon>
        <taxon>Dikarya</taxon>
        <taxon>Ascomycota</taxon>
        <taxon>Pezizomycotina</taxon>
        <taxon>Sordariomycetes</taxon>
        <taxon>Sordariomycetidae</taxon>
        <taxon>Sordariales</taxon>
        <taxon>Naviculisporaceae</taxon>
        <taxon>Rhypophila</taxon>
    </lineage>
</organism>
<gene>
    <name evidence="1" type="ORF">QBC37DRAFT_392993</name>
</gene>
<dbReference type="Proteomes" id="UP001301769">
    <property type="component" value="Unassembled WGS sequence"/>
</dbReference>
<dbReference type="EMBL" id="MU858317">
    <property type="protein sequence ID" value="KAK4207137.1"/>
    <property type="molecule type" value="Genomic_DNA"/>
</dbReference>
<accession>A0AAN6XZ36</accession>
<reference evidence="1" key="1">
    <citation type="journal article" date="2023" name="Mol. Phylogenet. Evol.">
        <title>Genome-scale phylogeny and comparative genomics of the fungal order Sordariales.</title>
        <authorList>
            <person name="Hensen N."/>
            <person name="Bonometti L."/>
            <person name="Westerberg I."/>
            <person name="Brannstrom I.O."/>
            <person name="Guillou S."/>
            <person name="Cros-Aarteil S."/>
            <person name="Calhoun S."/>
            <person name="Haridas S."/>
            <person name="Kuo A."/>
            <person name="Mondo S."/>
            <person name="Pangilinan J."/>
            <person name="Riley R."/>
            <person name="LaButti K."/>
            <person name="Andreopoulos B."/>
            <person name="Lipzen A."/>
            <person name="Chen C."/>
            <person name="Yan M."/>
            <person name="Daum C."/>
            <person name="Ng V."/>
            <person name="Clum A."/>
            <person name="Steindorff A."/>
            <person name="Ohm R.A."/>
            <person name="Martin F."/>
            <person name="Silar P."/>
            <person name="Natvig D.O."/>
            <person name="Lalanne C."/>
            <person name="Gautier V."/>
            <person name="Ament-Velasquez S.L."/>
            <person name="Kruys A."/>
            <person name="Hutchinson M.I."/>
            <person name="Powell A.J."/>
            <person name="Barry K."/>
            <person name="Miller A.N."/>
            <person name="Grigoriev I.V."/>
            <person name="Debuchy R."/>
            <person name="Gladieux P."/>
            <person name="Hiltunen Thoren M."/>
            <person name="Johannesson H."/>
        </authorList>
    </citation>
    <scope>NUCLEOTIDE SEQUENCE</scope>
    <source>
        <strain evidence="1">PSN293</strain>
    </source>
</reference>
<evidence type="ECO:0000313" key="1">
    <source>
        <dbReference type="EMBL" id="KAK4207137.1"/>
    </source>
</evidence>
<name>A0AAN6XZ36_9PEZI</name>
<protein>
    <submittedName>
        <fullName evidence="1">Uncharacterized protein</fullName>
    </submittedName>
</protein>